<accession>A0A5E4NKF5</accession>
<evidence type="ECO:0000313" key="2">
    <source>
        <dbReference type="Proteomes" id="UP000325440"/>
    </source>
</evidence>
<organism evidence="1 2">
    <name type="scientific">Cinara cedri</name>
    <dbReference type="NCBI Taxonomy" id="506608"/>
    <lineage>
        <taxon>Eukaryota</taxon>
        <taxon>Metazoa</taxon>
        <taxon>Ecdysozoa</taxon>
        <taxon>Arthropoda</taxon>
        <taxon>Hexapoda</taxon>
        <taxon>Insecta</taxon>
        <taxon>Pterygota</taxon>
        <taxon>Neoptera</taxon>
        <taxon>Paraneoptera</taxon>
        <taxon>Hemiptera</taxon>
        <taxon>Sternorrhyncha</taxon>
        <taxon>Aphidomorpha</taxon>
        <taxon>Aphidoidea</taxon>
        <taxon>Aphididae</taxon>
        <taxon>Lachninae</taxon>
        <taxon>Cinara</taxon>
    </lineage>
</organism>
<dbReference type="Proteomes" id="UP000325440">
    <property type="component" value="Unassembled WGS sequence"/>
</dbReference>
<name>A0A5E4NKF5_9HEMI</name>
<dbReference type="AlphaFoldDB" id="A0A5E4NKF5"/>
<protein>
    <submittedName>
        <fullName evidence="1">Uncharacterized protein</fullName>
    </submittedName>
</protein>
<sequence length="72" mass="8218">MITLSPMIPCGFEDFAEHNEESSSNEDLKLTNKIDPLRKDIAYLINELDNMIDEFPKTLTSWGFSVVNDPLN</sequence>
<gene>
    <name evidence="1" type="ORF">CINCED_3A010915</name>
</gene>
<keyword evidence="2" id="KW-1185">Reference proteome</keyword>
<reference evidence="1 2" key="1">
    <citation type="submission" date="2019-08" db="EMBL/GenBank/DDBJ databases">
        <authorList>
            <person name="Alioto T."/>
            <person name="Alioto T."/>
            <person name="Gomez Garrido J."/>
        </authorList>
    </citation>
    <scope>NUCLEOTIDE SEQUENCE [LARGE SCALE GENOMIC DNA]</scope>
</reference>
<dbReference type="EMBL" id="CABPRJ010002377">
    <property type="protein sequence ID" value="VVC44242.1"/>
    <property type="molecule type" value="Genomic_DNA"/>
</dbReference>
<evidence type="ECO:0000313" key="1">
    <source>
        <dbReference type="EMBL" id="VVC44242.1"/>
    </source>
</evidence>
<proteinExistence type="predicted"/>